<accession>A0ACB6Z3B0</accession>
<evidence type="ECO:0000313" key="1">
    <source>
        <dbReference type="EMBL" id="KAF9644214.1"/>
    </source>
</evidence>
<organism evidence="1 2">
    <name type="scientific">Thelephora ganbajun</name>
    <name type="common">Ganba fungus</name>
    <dbReference type="NCBI Taxonomy" id="370292"/>
    <lineage>
        <taxon>Eukaryota</taxon>
        <taxon>Fungi</taxon>
        <taxon>Dikarya</taxon>
        <taxon>Basidiomycota</taxon>
        <taxon>Agaricomycotina</taxon>
        <taxon>Agaricomycetes</taxon>
        <taxon>Thelephorales</taxon>
        <taxon>Thelephoraceae</taxon>
        <taxon>Thelephora</taxon>
    </lineage>
</organism>
<keyword evidence="2" id="KW-1185">Reference proteome</keyword>
<protein>
    <submittedName>
        <fullName evidence="1">Uncharacterized protein</fullName>
    </submittedName>
</protein>
<evidence type="ECO:0000313" key="2">
    <source>
        <dbReference type="Proteomes" id="UP000886501"/>
    </source>
</evidence>
<reference evidence="1" key="1">
    <citation type="submission" date="2019-10" db="EMBL/GenBank/DDBJ databases">
        <authorList>
            <consortium name="DOE Joint Genome Institute"/>
            <person name="Kuo A."/>
            <person name="Miyauchi S."/>
            <person name="Kiss E."/>
            <person name="Drula E."/>
            <person name="Kohler A."/>
            <person name="Sanchez-Garcia M."/>
            <person name="Andreopoulos B."/>
            <person name="Barry K.W."/>
            <person name="Bonito G."/>
            <person name="Buee M."/>
            <person name="Carver A."/>
            <person name="Chen C."/>
            <person name="Cichocki N."/>
            <person name="Clum A."/>
            <person name="Culley D."/>
            <person name="Crous P.W."/>
            <person name="Fauchery L."/>
            <person name="Girlanda M."/>
            <person name="Hayes R."/>
            <person name="Keri Z."/>
            <person name="Labutti K."/>
            <person name="Lipzen A."/>
            <person name="Lombard V."/>
            <person name="Magnuson J."/>
            <person name="Maillard F."/>
            <person name="Morin E."/>
            <person name="Murat C."/>
            <person name="Nolan M."/>
            <person name="Ohm R."/>
            <person name="Pangilinan J."/>
            <person name="Pereira M."/>
            <person name="Perotto S."/>
            <person name="Peter M."/>
            <person name="Riley R."/>
            <person name="Sitrit Y."/>
            <person name="Stielow B."/>
            <person name="Szollosi G."/>
            <person name="Zifcakova L."/>
            <person name="Stursova M."/>
            <person name="Spatafora J.W."/>
            <person name="Tedersoo L."/>
            <person name="Vaario L.-M."/>
            <person name="Yamada A."/>
            <person name="Yan M."/>
            <person name="Wang P."/>
            <person name="Xu J."/>
            <person name="Bruns T."/>
            <person name="Baldrian P."/>
            <person name="Vilgalys R."/>
            <person name="Henrissat B."/>
            <person name="Grigoriev I.V."/>
            <person name="Hibbett D."/>
            <person name="Nagy L.G."/>
            <person name="Martin F.M."/>
        </authorList>
    </citation>
    <scope>NUCLEOTIDE SEQUENCE</scope>
    <source>
        <strain evidence="1">P2</strain>
    </source>
</reference>
<sequence>MLAEHIELLGVYRALWGRLCWAVTFSQYNLDESTISRSDDVCSGRSWVLYDMRNSGSPSNVAHIYKTITSKDAGTSFVILEPWGVSAQRDEHYGMATLHRNPNQDIYFIFNAQHDRMTGKCQFVETNALQDRE</sequence>
<proteinExistence type="predicted"/>
<gene>
    <name evidence="1" type="ORF">BDM02DRAFT_3190817</name>
</gene>
<reference evidence="1" key="2">
    <citation type="journal article" date="2020" name="Nat. Commun.">
        <title>Large-scale genome sequencing of mycorrhizal fungi provides insights into the early evolution of symbiotic traits.</title>
        <authorList>
            <person name="Miyauchi S."/>
            <person name="Kiss E."/>
            <person name="Kuo A."/>
            <person name="Drula E."/>
            <person name="Kohler A."/>
            <person name="Sanchez-Garcia M."/>
            <person name="Morin E."/>
            <person name="Andreopoulos B."/>
            <person name="Barry K.W."/>
            <person name="Bonito G."/>
            <person name="Buee M."/>
            <person name="Carver A."/>
            <person name="Chen C."/>
            <person name="Cichocki N."/>
            <person name="Clum A."/>
            <person name="Culley D."/>
            <person name="Crous P.W."/>
            <person name="Fauchery L."/>
            <person name="Girlanda M."/>
            <person name="Hayes R.D."/>
            <person name="Keri Z."/>
            <person name="LaButti K."/>
            <person name="Lipzen A."/>
            <person name="Lombard V."/>
            <person name="Magnuson J."/>
            <person name="Maillard F."/>
            <person name="Murat C."/>
            <person name="Nolan M."/>
            <person name="Ohm R.A."/>
            <person name="Pangilinan J."/>
            <person name="Pereira M.F."/>
            <person name="Perotto S."/>
            <person name="Peter M."/>
            <person name="Pfister S."/>
            <person name="Riley R."/>
            <person name="Sitrit Y."/>
            <person name="Stielow J.B."/>
            <person name="Szollosi G."/>
            <person name="Zifcakova L."/>
            <person name="Stursova M."/>
            <person name="Spatafora J.W."/>
            <person name="Tedersoo L."/>
            <person name="Vaario L.M."/>
            <person name="Yamada A."/>
            <person name="Yan M."/>
            <person name="Wang P."/>
            <person name="Xu J."/>
            <person name="Bruns T."/>
            <person name="Baldrian P."/>
            <person name="Vilgalys R."/>
            <person name="Dunand C."/>
            <person name="Henrissat B."/>
            <person name="Grigoriev I.V."/>
            <person name="Hibbett D."/>
            <person name="Nagy L.G."/>
            <person name="Martin F.M."/>
        </authorList>
    </citation>
    <scope>NUCLEOTIDE SEQUENCE</scope>
    <source>
        <strain evidence="1">P2</strain>
    </source>
</reference>
<dbReference type="EMBL" id="MU118153">
    <property type="protein sequence ID" value="KAF9644214.1"/>
    <property type="molecule type" value="Genomic_DNA"/>
</dbReference>
<dbReference type="Proteomes" id="UP000886501">
    <property type="component" value="Unassembled WGS sequence"/>
</dbReference>
<name>A0ACB6Z3B0_THEGA</name>
<comment type="caution">
    <text evidence="1">The sequence shown here is derived from an EMBL/GenBank/DDBJ whole genome shotgun (WGS) entry which is preliminary data.</text>
</comment>